<dbReference type="PANTHER" id="PTHR45527:SF1">
    <property type="entry name" value="FATTY ACID SYNTHASE"/>
    <property type="match status" value="1"/>
</dbReference>
<name>A0ABZ1Z9I2_STRAQ</name>
<dbReference type="InterPro" id="IPR009081">
    <property type="entry name" value="PP-bd_ACP"/>
</dbReference>
<gene>
    <name evidence="3" type="ORF">OG367_03940</name>
</gene>
<reference evidence="3" key="1">
    <citation type="submission" date="2022-10" db="EMBL/GenBank/DDBJ databases">
        <title>The complete genomes of actinobacterial strains from the NBC collection.</title>
        <authorList>
            <person name="Joergensen T.S."/>
            <person name="Alvarez Arevalo M."/>
            <person name="Sterndorff E.B."/>
            <person name="Faurdal D."/>
            <person name="Vuksanovic O."/>
            <person name="Mourched A.-S."/>
            <person name="Charusanti P."/>
            <person name="Shaw S."/>
            <person name="Blin K."/>
            <person name="Weber T."/>
        </authorList>
    </citation>
    <scope>NUCLEOTIDE SEQUENCE</scope>
    <source>
        <strain evidence="3">NBC_01436</strain>
    </source>
</reference>
<protein>
    <submittedName>
        <fullName evidence="3">Phosphopantetheine-binding protein</fullName>
    </submittedName>
</protein>
<evidence type="ECO:0000256" key="1">
    <source>
        <dbReference type="SAM" id="MobiDB-lite"/>
    </source>
</evidence>
<dbReference type="InterPro" id="IPR036736">
    <property type="entry name" value="ACP-like_sf"/>
</dbReference>
<keyword evidence="4" id="KW-1185">Reference proteome</keyword>
<feature type="compositionally biased region" description="Basic and acidic residues" evidence="1">
    <location>
        <begin position="110"/>
        <end position="120"/>
    </location>
</feature>
<dbReference type="EMBL" id="CP109491">
    <property type="protein sequence ID" value="WUX35424.1"/>
    <property type="molecule type" value="Genomic_DNA"/>
</dbReference>
<dbReference type="Proteomes" id="UP001431926">
    <property type="component" value="Chromosome"/>
</dbReference>
<feature type="region of interest" description="Disordered" evidence="1">
    <location>
        <begin position="1"/>
        <end position="35"/>
    </location>
</feature>
<dbReference type="SUPFAM" id="SSF47336">
    <property type="entry name" value="ACP-like"/>
    <property type="match status" value="1"/>
</dbReference>
<sequence>MSTATKGKVVDTALPDPPSSRPEPSRSYIAPDSAAERRVARVWQQRLTLDRVGVHDNFCDSGGNSIRLPAVLAALQKHPEYQDLITLTDLFRHPPAAAVAARLDQTAEQEAARRGGDRRAAPHKLRSRKGTTR</sequence>
<evidence type="ECO:0000313" key="4">
    <source>
        <dbReference type="Proteomes" id="UP001431926"/>
    </source>
</evidence>
<dbReference type="Gene3D" id="1.10.1200.10">
    <property type="entry name" value="ACP-like"/>
    <property type="match status" value="1"/>
</dbReference>
<evidence type="ECO:0000313" key="3">
    <source>
        <dbReference type="EMBL" id="WUX35424.1"/>
    </source>
</evidence>
<dbReference type="RefSeq" id="WP_329354575.1">
    <property type="nucleotide sequence ID" value="NZ_CP109400.1"/>
</dbReference>
<dbReference type="PROSITE" id="PS50075">
    <property type="entry name" value="CARRIER"/>
    <property type="match status" value="1"/>
</dbReference>
<accession>A0ABZ1Z9I2</accession>
<dbReference type="Pfam" id="PF00550">
    <property type="entry name" value="PP-binding"/>
    <property type="match status" value="1"/>
</dbReference>
<organism evidence="3 4">
    <name type="scientific">Streptomyces anulatus</name>
    <name type="common">Streptomyces chrysomallus</name>
    <dbReference type="NCBI Taxonomy" id="1892"/>
    <lineage>
        <taxon>Bacteria</taxon>
        <taxon>Bacillati</taxon>
        <taxon>Actinomycetota</taxon>
        <taxon>Actinomycetes</taxon>
        <taxon>Kitasatosporales</taxon>
        <taxon>Streptomycetaceae</taxon>
        <taxon>Streptomyces</taxon>
    </lineage>
</organism>
<feature type="domain" description="Carrier" evidence="2">
    <location>
        <begin position="30"/>
        <end position="107"/>
    </location>
</feature>
<dbReference type="PANTHER" id="PTHR45527">
    <property type="entry name" value="NONRIBOSOMAL PEPTIDE SYNTHETASE"/>
    <property type="match status" value="1"/>
</dbReference>
<proteinExistence type="predicted"/>
<feature type="region of interest" description="Disordered" evidence="1">
    <location>
        <begin position="101"/>
        <end position="133"/>
    </location>
</feature>
<evidence type="ECO:0000259" key="2">
    <source>
        <dbReference type="PROSITE" id="PS50075"/>
    </source>
</evidence>
<feature type="compositionally biased region" description="Basic residues" evidence="1">
    <location>
        <begin position="121"/>
        <end position="133"/>
    </location>
</feature>